<comment type="similarity">
    <text evidence="10">Belongs to the argininosuccinate synthase family. Type 1 subfamily.</text>
</comment>
<comment type="catalytic activity">
    <reaction evidence="10">
        <text>L-citrulline + L-aspartate + ATP = 2-(N(omega)-L-arginino)succinate + AMP + diphosphate + H(+)</text>
        <dbReference type="Rhea" id="RHEA:10932"/>
        <dbReference type="ChEBI" id="CHEBI:15378"/>
        <dbReference type="ChEBI" id="CHEBI:29991"/>
        <dbReference type="ChEBI" id="CHEBI:30616"/>
        <dbReference type="ChEBI" id="CHEBI:33019"/>
        <dbReference type="ChEBI" id="CHEBI:57472"/>
        <dbReference type="ChEBI" id="CHEBI:57743"/>
        <dbReference type="ChEBI" id="CHEBI:456215"/>
        <dbReference type="EC" id="6.3.4.5"/>
    </reaction>
</comment>
<comment type="caution">
    <text evidence="13">The sequence shown here is derived from an EMBL/GenBank/DDBJ whole genome shotgun (WGS) entry which is preliminary data.</text>
</comment>
<dbReference type="GO" id="GO:0000053">
    <property type="term" value="P:argininosuccinate metabolic process"/>
    <property type="evidence" value="ECO:0007669"/>
    <property type="project" value="TreeGrafter"/>
</dbReference>
<dbReference type="Pfam" id="PF00764">
    <property type="entry name" value="Arginosuc_synth"/>
    <property type="match status" value="1"/>
</dbReference>
<evidence type="ECO:0000256" key="7">
    <source>
        <dbReference type="ARBA" id="ARBA00022605"/>
    </source>
</evidence>
<dbReference type="GO" id="GO:0005737">
    <property type="term" value="C:cytoplasm"/>
    <property type="evidence" value="ECO:0007669"/>
    <property type="project" value="UniProtKB-SubCell"/>
</dbReference>
<dbReference type="InterPro" id="IPR014729">
    <property type="entry name" value="Rossmann-like_a/b/a_fold"/>
</dbReference>
<comment type="pathway">
    <text evidence="1 10">Amino-acid biosynthesis; L-arginine biosynthesis; L-arginine from L-ornithine and carbamoyl phosphate: step 2/3.</text>
</comment>
<feature type="binding site" evidence="10">
    <location>
        <position position="125"/>
    </location>
    <ligand>
        <name>ATP</name>
        <dbReference type="ChEBI" id="CHEBI:30616"/>
    </ligand>
</feature>
<dbReference type="Gene3D" id="3.40.50.620">
    <property type="entry name" value="HUPs"/>
    <property type="match status" value="1"/>
</dbReference>
<feature type="binding site" evidence="10">
    <location>
        <position position="100"/>
    </location>
    <ligand>
        <name>L-citrulline</name>
        <dbReference type="ChEBI" id="CHEBI:57743"/>
    </ligand>
</feature>
<dbReference type="RefSeq" id="WP_286678792.1">
    <property type="nucleotide sequence ID" value="NZ_MNXI01000105.1"/>
</dbReference>
<dbReference type="EC" id="6.3.4.5" evidence="3 10"/>
<feature type="binding site" evidence="10">
    <location>
        <position position="131"/>
    </location>
    <ligand>
        <name>L-aspartate</name>
        <dbReference type="ChEBI" id="CHEBI:29991"/>
    </ligand>
</feature>
<dbReference type="GO" id="GO:0004055">
    <property type="term" value="F:argininosuccinate synthase activity"/>
    <property type="evidence" value="ECO:0007669"/>
    <property type="project" value="UniProtKB-UniRule"/>
</dbReference>
<feature type="binding site" evidence="10">
    <location>
        <begin position="17"/>
        <end position="25"/>
    </location>
    <ligand>
        <name>ATP</name>
        <dbReference type="ChEBI" id="CHEBI:30616"/>
    </ligand>
</feature>
<dbReference type="CDD" id="cd01999">
    <property type="entry name" value="ASS"/>
    <property type="match status" value="1"/>
</dbReference>
<evidence type="ECO:0000259" key="11">
    <source>
        <dbReference type="Pfam" id="PF00764"/>
    </source>
</evidence>
<comment type="subcellular location">
    <subcellularLocation>
        <location evidence="10">Cytoplasm</location>
    </subcellularLocation>
</comment>
<dbReference type="InterPro" id="IPR001518">
    <property type="entry name" value="Arginosuc_synth"/>
</dbReference>
<protein>
    <recommendedName>
        <fullName evidence="3 10">Argininosuccinate synthase</fullName>
        <ecNumber evidence="3 10">6.3.4.5</ecNumber>
    </recommendedName>
    <alternativeName>
        <fullName evidence="10">Citrulline--aspartate ligase</fullName>
    </alternativeName>
</protein>
<evidence type="ECO:0000256" key="9">
    <source>
        <dbReference type="ARBA" id="ARBA00022840"/>
    </source>
</evidence>
<dbReference type="GO" id="GO:0006526">
    <property type="term" value="P:L-arginine biosynthetic process"/>
    <property type="evidence" value="ECO:0007669"/>
    <property type="project" value="UniProtKB-UniRule"/>
</dbReference>
<dbReference type="InterPro" id="IPR024074">
    <property type="entry name" value="AS_cat/multimer_dom_body"/>
</dbReference>
<dbReference type="SUPFAM" id="SSF69864">
    <property type="entry name" value="Argininosuccinate synthetase, C-terminal domain"/>
    <property type="match status" value="1"/>
</dbReference>
<dbReference type="InterPro" id="IPR023434">
    <property type="entry name" value="Arginosuc_synth_type_1_subfam"/>
</dbReference>
<feature type="binding site" evidence="10">
    <location>
        <position position="131"/>
    </location>
    <ligand>
        <name>L-citrulline</name>
        <dbReference type="ChEBI" id="CHEBI:57743"/>
    </ligand>
</feature>
<dbReference type="InterPro" id="IPR048267">
    <property type="entry name" value="Arginosuc_syn_N"/>
</dbReference>
<evidence type="ECO:0000256" key="3">
    <source>
        <dbReference type="ARBA" id="ARBA00012286"/>
    </source>
</evidence>
<evidence type="ECO:0000256" key="1">
    <source>
        <dbReference type="ARBA" id="ARBA00004967"/>
    </source>
</evidence>
<dbReference type="Pfam" id="PF20979">
    <property type="entry name" value="Arginosuc_syn_C"/>
    <property type="match status" value="1"/>
</dbReference>
<evidence type="ECO:0000256" key="10">
    <source>
        <dbReference type="HAMAP-Rule" id="MF_00005"/>
    </source>
</evidence>
<keyword evidence="6 10" id="KW-0436">Ligase</keyword>
<feature type="binding site" evidence="10">
    <location>
        <position position="95"/>
    </location>
    <ligand>
        <name>L-citrulline</name>
        <dbReference type="ChEBI" id="CHEBI:57743"/>
    </ligand>
</feature>
<evidence type="ECO:0000313" key="13">
    <source>
        <dbReference type="EMBL" id="PIZ36558.1"/>
    </source>
</evidence>
<evidence type="ECO:0000256" key="8">
    <source>
        <dbReference type="ARBA" id="ARBA00022741"/>
    </source>
</evidence>
<feature type="binding site" evidence="10">
    <location>
        <position position="127"/>
    </location>
    <ligand>
        <name>L-aspartate</name>
        <dbReference type="ChEBI" id="CHEBI:29991"/>
    </ligand>
</feature>
<dbReference type="FunFam" id="3.40.50.620:FF:000038">
    <property type="entry name" value="Argininosuccinate synthase"/>
    <property type="match status" value="1"/>
</dbReference>
<evidence type="ECO:0000259" key="12">
    <source>
        <dbReference type="Pfam" id="PF20979"/>
    </source>
</evidence>
<keyword evidence="7 10" id="KW-0028">Amino-acid biosynthesis</keyword>
<accession>A0A2M7T6J0</accession>
<dbReference type="PROSITE" id="PS00564">
    <property type="entry name" value="ARGININOSUCCIN_SYN_1"/>
    <property type="match status" value="1"/>
</dbReference>
<name>A0A2M7T6J0_9ACTN</name>
<comment type="subunit">
    <text evidence="2 10">Homotetramer.</text>
</comment>
<feature type="binding site" evidence="10">
    <location>
        <position position="132"/>
    </location>
    <ligand>
        <name>L-aspartate</name>
        <dbReference type="ChEBI" id="CHEBI:29991"/>
    </ligand>
</feature>
<feature type="binding site" evidence="10">
    <location>
        <position position="192"/>
    </location>
    <ligand>
        <name>L-citrulline</name>
        <dbReference type="ChEBI" id="CHEBI:57743"/>
    </ligand>
</feature>
<dbReference type="UniPathway" id="UPA00068">
    <property type="reaction ID" value="UER00113"/>
</dbReference>
<dbReference type="PROSITE" id="PS00565">
    <property type="entry name" value="ARGININOSUCCIN_SYN_2"/>
    <property type="match status" value="1"/>
</dbReference>
<feature type="binding site" evidence="10">
    <location>
        <position position="280"/>
    </location>
    <ligand>
        <name>L-citrulline</name>
        <dbReference type="ChEBI" id="CHEBI:57743"/>
    </ligand>
</feature>
<keyword evidence="8 10" id="KW-0547">Nucleotide-binding</keyword>
<evidence type="ECO:0000256" key="2">
    <source>
        <dbReference type="ARBA" id="ARBA00011881"/>
    </source>
</evidence>
<dbReference type="InterPro" id="IPR018223">
    <property type="entry name" value="Arginosuc_synth_CS"/>
</dbReference>
<evidence type="ECO:0000256" key="6">
    <source>
        <dbReference type="ARBA" id="ARBA00022598"/>
    </source>
</evidence>
<feature type="domain" description="Arginosuccinate synthase-like N-terminal" evidence="11">
    <location>
        <begin position="13"/>
        <end position="173"/>
    </location>
</feature>
<keyword evidence="5 10" id="KW-0055">Arginine biosynthesis</keyword>
<reference evidence="14" key="1">
    <citation type="submission" date="2017-09" db="EMBL/GenBank/DDBJ databases">
        <title>Depth-based differentiation of microbial function through sediment-hosted aquifers and enrichment of novel symbionts in the deep terrestrial subsurface.</title>
        <authorList>
            <person name="Probst A.J."/>
            <person name="Ladd B."/>
            <person name="Jarett J.K."/>
            <person name="Geller-Mcgrath D.E."/>
            <person name="Sieber C.M.K."/>
            <person name="Emerson J.B."/>
            <person name="Anantharaman K."/>
            <person name="Thomas B.C."/>
            <person name="Malmstrom R."/>
            <person name="Stieglmeier M."/>
            <person name="Klingl A."/>
            <person name="Woyke T."/>
            <person name="Ryan C.M."/>
            <person name="Banfield J.F."/>
        </authorList>
    </citation>
    <scope>NUCLEOTIDE SEQUENCE [LARGE SCALE GENOMIC DNA]</scope>
</reference>
<dbReference type="SUPFAM" id="SSF52402">
    <property type="entry name" value="Adenine nucleotide alpha hydrolases-like"/>
    <property type="match status" value="1"/>
</dbReference>
<dbReference type="HAMAP" id="MF_00005">
    <property type="entry name" value="Arg_succ_synth_type1"/>
    <property type="match status" value="1"/>
</dbReference>
<dbReference type="NCBIfam" id="TIGR00032">
    <property type="entry name" value="argG"/>
    <property type="match status" value="1"/>
</dbReference>
<organism evidence="13 14">
    <name type="scientific">Candidatus Aquicultor secundus</name>
    <dbReference type="NCBI Taxonomy" id="1973895"/>
    <lineage>
        <taxon>Bacteria</taxon>
        <taxon>Bacillati</taxon>
        <taxon>Actinomycetota</taxon>
        <taxon>Candidatus Aquicultoria</taxon>
        <taxon>Candidatus Aquicultorales</taxon>
        <taxon>Candidatus Aquicultoraceae</taxon>
        <taxon>Candidatus Aquicultor</taxon>
    </lineage>
</organism>
<dbReference type="GO" id="GO:0000050">
    <property type="term" value="P:urea cycle"/>
    <property type="evidence" value="ECO:0007669"/>
    <property type="project" value="TreeGrafter"/>
</dbReference>
<keyword evidence="9 10" id="KW-0067">ATP-binding</keyword>
<sequence length="406" mass="45098">MGQVGSIREPKDRVVLAYSGGLDTSVAIKWLQENYDLEVIAVAVDVGQGGDLEAIKEKALKIGAVHSEMVDAKKAFAEKFIAPALKANALYEKKYPLATSLSRPLIAKILIEAAEGTGAVYAAHGCTGKGNDQVRFEVTMRALNPDITIIAPAREWDFTRESAIEYAQKHNIPISITKKSPYSIDENVWGKSIECGILEDPWIEPPADAFTLTVDPMQAPDEPTYVEIEFEQGVPIAVDGQKMNLLSLIEKVNQIAGSNGFGRIDKVENRLVGIKSREIYEAPAALTLIMAHRELEDMTLTRDLMHFKYAVEEKYADLIYDGLWFGPLRESLDAFINETQKVVNGTIRLKLYKGSCQVVGRKSPNSLYDRSLATYEADDTFSHKAAEGFNKIFGLSLETWGRKYRK</sequence>
<feature type="domain" description="Arginosuccinate synthase C-terminal" evidence="12">
    <location>
        <begin position="182"/>
        <end position="398"/>
    </location>
</feature>
<dbReference type="EMBL" id="PFNG01000198">
    <property type="protein sequence ID" value="PIZ36558.1"/>
    <property type="molecule type" value="Genomic_DNA"/>
</dbReference>
<comment type="caution">
    <text evidence="10">Lacks conserved residue(s) required for the propagation of feature annotation.</text>
</comment>
<dbReference type="FunFam" id="3.90.1260.10:FF:000007">
    <property type="entry name" value="Argininosuccinate synthase"/>
    <property type="match status" value="1"/>
</dbReference>
<dbReference type="PANTHER" id="PTHR11587">
    <property type="entry name" value="ARGININOSUCCINATE SYNTHASE"/>
    <property type="match status" value="1"/>
</dbReference>
<keyword evidence="4 10" id="KW-0963">Cytoplasm</keyword>
<proteinExistence type="inferred from homology"/>
<dbReference type="NCBIfam" id="NF001770">
    <property type="entry name" value="PRK00509.1"/>
    <property type="match status" value="1"/>
</dbReference>
<feature type="binding site" evidence="10">
    <location>
        <position position="135"/>
    </location>
    <ligand>
        <name>L-citrulline</name>
        <dbReference type="ChEBI" id="CHEBI:57743"/>
    </ligand>
</feature>
<evidence type="ECO:0000256" key="4">
    <source>
        <dbReference type="ARBA" id="ARBA00022490"/>
    </source>
</evidence>
<feature type="binding site" evidence="10">
    <location>
        <position position="268"/>
    </location>
    <ligand>
        <name>L-citrulline</name>
        <dbReference type="ChEBI" id="CHEBI:57743"/>
    </ligand>
</feature>
<dbReference type="GO" id="GO:0005524">
    <property type="term" value="F:ATP binding"/>
    <property type="evidence" value="ECO:0007669"/>
    <property type="project" value="UniProtKB-UniRule"/>
</dbReference>
<dbReference type="Gene3D" id="1.20.5.470">
    <property type="entry name" value="Single helix bin"/>
    <property type="match status" value="1"/>
</dbReference>
<dbReference type="Gene3D" id="3.90.1260.10">
    <property type="entry name" value="Argininosuccinate synthetase, chain A, domain 2"/>
    <property type="match status" value="1"/>
</dbReference>
<dbReference type="Proteomes" id="UP000230956">
    <property type="component" value="Unassembled WGS sequence"/>
</dbReference>
<dbReference type="PANTHER" id="PTHR11587:SF2">
    <property type="entry name" value="ARGININOSUCCINATE SYNTHASE"/>
    <property type="match status" value="1"/>
</dbReference>
<evidence type="ECO:0000313" key="14">
    <source>
        <dbReference type="Proteomes" id="UP000230956"/>
    </source>
</evidence>
<dbReference type="AlphaFoldDB" id="A0A2M7T6J0"/>
<gene>
    <name evidence="10" type="primary">argG</name>
    <name evidence="13" type="ORF">COY37_08315</name>
</gene>
<feature type="binding site" evidence="10">
    <location>
        <position position="183"/>
    </location>
    <ligand>
        <name>L-citrulline</name>
        <dbReference type="ChEBI" id="CHEBI:57743"/>
    </ligand>
</feature>
<dbReference type="InterPro" id="IPR048268">
    <property type="entry name" value="Arginosuc_syn_C"/>
</dbReference>
<evidence type="ECO:0000256" key="5">
    <source>
        <dbReference type="ARBA" id="ARBA00022571"/>
    </source>
</evidence>